<name>A0ACA9KZ47_9GLOM</name>
<dbReference type="Proteomes" id="UP000789920">
    <property type="component" value="Unassembled WGS sequence"/>
</dbReference>
<reference evidence="1" key="1">
    <citation type="submission" date="2021-06" db="EMBL/GenBank/DDBJ databases">
        <authorList>
            <person name="Kallberg Y."/>
            <person name="Tangrot J."/>
            <person name="Rosling A."/>
        </authorList>
    </citation>
    <scope>NUCLEOTIDE SEQUENCE</scope>
    <source>
        <strain evidence="1">MA461A</strain>
    </source>
</reference>
<evidence type="ECO:0000313" key="2">
    <source>
        <dbReference type="Proteomes" id="UP000789920"/>
    </source>
</evidence>
<gene>
    <name evidence="1" type="ORF">RPERSI_LOCUS1715</name>
</gene>
<evidence type="ECO:0000313" key="1">
    <source>
        <dbReference type="EMBL" id="CAG8498634.1"/>
    </source>
</evidence>
<sequence length="44" mass="4631">MPQLAIGMGHCAACACCSKFLKTAAVWFSNFKQAGPACIKLQAL</sequence>
<keyword evidence="2" id="KW-1185">Reference proteome</keyword>
<proteinExistence type="predicted"/>
<protein>
    <submittedName>
        <fullName evidence="1">30226_t:CDS:1</fullName>
    </submittedName>
</protein>
<comment type="caution">
    <text evidence="1">The sequence shown here is derived from an EMBL/GenBank/DDBJ whole genome shotgun (WGS) entry which is preliminary data.</text>
</comment>
<dbReference type="EMBL" id="CAJVQC010001686">
    <property type="protein sequence ID" value="CAG8498634.1"/>
    <property type="molecule type" value="Genomic_DNA"/>
</dbReference>
<organism evidence="1 2">
    <name type="scientific">Racocetra persica</name>
    <dbReference type="NCBI Taxonomy" id="160502"/>
    <lineage>
        <taxon>Eukaryota</taxon>
        <taxon>Fungi</taxon>
        <taxon>Fungi incertae sedis</taxon>
        <taxon>Mucoromycota</taxon>
        <taxon>Glomeromycotina</taxon>
        <taxon>Glomeromycetes</taxon>
        <taxon>Diversisporales</taxon>
        <taxon>Gigasporaceae</taxon>
        <taxon>Racocetra</taxon>
    </lineage>
</organism>
<accession>A0ACA9KZ47</accession>